<keyword evidence="4" id="KW-1185">Reference proteome</keyword>
<comment type="caution">
    <text evidence="3">The sequence shown here is derived from an EMBL/GenBank/DDBJ whole genome shotgun (WGS) entry which is preliminary data.</text>
</comment>
<dbReference type="Proteomes" id="UP001558713">
    <property type="component" value="Unassembled WGS sequence"/>
</dbReference>
<keyword evidence="1" id="KW-0732">Signal</keyword>
<evidence type="ECO:0000313" key="3">
    <source>
        <dbReference type="EMBL" id="KAL1223756.1"/>
    </source>
</evidence>
<reference evidence="3 4" key="1">
    <citation type="submission" date="2024-04" db="EMBL/GenBank/DDBJ databases">
        <title>Genome assembly C_amara_ONT_v2.</title>
        <authorList>
            <person name="Yant L."/>
            <person name="Moore C."/>
            <person name="Slenker M."/>
        </authorList>
    </citation>
    <scope>NUCLEOTIDE SEQUENCE [LARGE SCALE GENOMIC DNA]</scope>
    <source>
        <tissue evidence="3">Leaf</tissue>
    </source>
</reference>
<dbReference type="InterPro" id="IPR008972">
    <property type="entry name" value="Cupredoxin"/>
</dbReference>
<evidence type="ECO:0000256" key="1">
    <source>
        <dbReference type="SAM" id="SignalP"/>
    </source>
</evidence>
<dbReference type="InterPro" id="IPR003245">
    <property type="entry name" value="Phytocyanin_dom"/>
</dbReference>
<protein>
    <submittedName>
        <fullName evidence="3">Uclacyanin-3</fullName>
    </submittedName>
</protein>
<dbReference type="PANTHER" id="PTHR33021">
    <property type="entry name" value="BLUE COPPER PROTEIN"/>
    <property type="match status" value="1"/>
</dbReference>
<feature type="signal peptide" evidence="1">
    <location>
        <begin position="1"/>
        <end position="19"/>
    </location>
</feature>
<dbReference type="PROSITE" id="PS51485">
    <property type="entry name" value="PHYTOCYANIN"/>
    <property type="match status" value="1"/>
</dbReference>
<dbReference type="Gene3D" id="2.60.40.420">
    <property type="entry name" value="Cupredoxins - blue copper proteins"/>
    <property type="match status" value="1"/>
</dbReference>
<organism evidence="3 4">
    <name type="scientific">Cardamine amara subsp. amara</name>
    <dbReference type="NCBI Taxonomy" id="228776"/>
    <lineage>
        <taxon>Eukaryota</taxon>
        <taxon>Viridiplantae</taxon>
        <taxon>Streptophyta</taxon>
        <taxon>Embryophyta</taxon>
        <taxon>Tracheophyta</taxon>
        <taxon>Spermatophyta</taxon>
        <taxon>Magnoliopsida</taxon>
        <taxon>eudicotyledons</taxon>
        <taxon>Gunneridae</taxon>
        <taxon>Pentapetalae</taxon>
        <taxon>rosids</taxon>
        <taxon>malvids</taxon>
        <taxon>Brassicales</taxon>
        <taxon>Brassicaceae</taxon>
        <taxon>Cardamineae</taxon>
        <taxon>Cardamine</taxon>
    </lineage>
</organism>
<dbReference type="PANTHER" id="PTHR33021:SF350">
    <property type="entry name" value="UCLACYANIN-2"/>
    <property type="match status" value="1"/>
</dbReference>
<gene>
    <name evidence="3" type="ORF">V5N11_020309</name>
</gene>
<dbReference type="SUPFAM" id="SSF49503">
    <property type="entry name" value="Cupredoxins"/>
    <property type="match status" value="1"/>
</dbReference>
<accession>A0ABD1C3G6</accession>
<dbReference type="Pfam" id="PF02298">
    <property type="entry name" value="Cu_bind_like"/>
    <property type="match status" value="1"/>
</dbReference>
<evidence type="ECO:0000313" key="4">
    <source>
        <dbReference type="Proteomes" id="UP001558713"/>
    </source>
</evidence>
<dbReference type="InterPro" id="IPR039391">
    <property type="entry name" value="Phytocyanin-like"/>
</dbReference>
<feature type="domain" description="Phytocyanin" evidence="2">
    <location>
        <begin position="20"/>
        <end position="71"/>
    </location>
</feature>
<proteinExistence type="predicted"/>
<feature type="chain" id="PRO_5044809314" evidence="1">
    <location>
        <begin position="20"/>
        <end position="71"/>
    </location>
</feature>
<evidence type="ECO:0000259" key="2">
    <source>
        <dbReference type="PROSITE" id="PS51485"/>
    </source>
</evidence>
<sequence>MAAAATLLIVIAIAPAAFAVTYKVGDSSQWATGADYTTWVIGKTFRVGDTLEFKYGSTHSVDVVDKAGYDG</sequence>
<name>A0ABD1C3G6_CARAN</name>
<dbReference type="AlphaFoldDB" id="A0ABD1C3G6"/>
<dbReference type="EMBL" id="JBANAX010000066">
    <property type="protein sequence ID" value="KAL1223756.1"/>
    <property type="molecule type" value="Genomic_DNA"/>
</dbReference>